<reference evidence="2 3" key="1">
    <citation type="journal article" date="2006" name="Nature">
        <title>Global trends of whole-genome duplications revealed by the ciliate Paramecium tetraurelia.</title>
        <authorList>
            <consortium name="Genoscope"/>
            <person name="Aury J.-M."/>
            <person name="Jaillon O."/>
            <person name="Duret L."/>
            <person name="Noel B."/>
            <person name="Jubin C."/>
            <person name="Porcel B.M."/>
            <person name="Segurens B."/>
            <person name="Daubin V."/>
            <person name="Anthouard V."/>
            <person name="Aiach N."/>
            <person name="Arnaiz O."/>
            <person name="Billaut A."/>
            <person name="Beisson J."/>
            <person name="Blanc I."/>
            <person name="Bouhouche K."/>
            <person name="Camara F."/>
            <person name="Duharcourt S."/>
            <person name="Guigo R."/>
            <person name="Gogendeau D."/>
            <person name="Katinka M."/>
            <person name="Keller A.-M."/>
            <person name="Kissmehl R."/>
            <person name="Klotz C."/>
            <person name="Koll F."/>
            <person name="Le Moue A."/>
            <person name="Lepere C."/>
            <person name="Malinsky S."/>
            <person name="Nowacki M."/>
            <person name="Nowak J.K."/>
            <person name="Plattner H."/>
            <person name="Poulain J."/>
            <person name="Ruiz F."/>
            <person name="Serrano V."/>
            <person name="Zagulski M."/>
            <person name="Dessen P."/>
            <person name="Betermier M."/>
            <person name="Weissenbach J."/>
            <person name="Scarpelli C."/>
            <person name="Schachter V."/>
            <person name="Sperling L."/>
            <person name="Meyer E."/>
            <person name="Cohen J."/>
            <person name="Wincker P."/>
        </authorList>
    </citation>
    <scope>NUCLEOTIDE SEQUENCE [LARGE SCALE GENOMIC DNA]</scope>
    <source>
        <strain evidence="2 3">Stock d4-2</strain>
    </source>
</reference>
<dbReference type="GeneID" id="5047580"/>
<dbReference type="Proteomes" id="UP000000600">
    <property type="component" value="Unassembled WGS sequence"/>
</dbReference>
<dbReference type="KEGG" id="ptm:GSPATT00026746001"/>
<dbReference type="OrthoDB" id="304622at2759"/>
<dbReference type="HOGENOM" id="CLU_2517454_0_0_1"/>
<organism evidence="2 3">
    <name type="scientific">Paramecium tetraurelia</name>
    <dbReference type="NCBI Taxonomy" id="5888"/>
    <lineage>
        <taxon>Eukaryota</taxon>
        <taxon>Sar</taxon>
        <taxon>Alveolata</taxon>
        <taxon>Ciliophora</taxon>
        <taxon>Intramacronucleata</taxon>
        <taxon>Oligohymenophorea</taxon>
        <taxon>Peniculida</taxon>
        <taxon>Parameciidae</taxon>
        <taxon>Paramecium</taxon>
    </lineage>
</organism>
<keyword evidence="3" id="KW-1185">Reference proteome</keyword>
<dbReference type="PANTHER" id="PTHR21534">
    <property type="entry name" value="KATANIN-INTERACTING PROTEIN"/>
    <property type="match status" value="1"/>
</dbReference>
<dbReference type="InterPro" id="IPR026704">
    <property type="entry name" value="KATNIP"/>
</dbReference>
<feature type="domain" description="KATNIP" evidence="1">
    <location>
        <begin position="2"/>
        <end position="83"/>
    </location>
</feature>
<sequence length="85" mass="9765">MEMDVRTPDKLLNNVNITLDGKQMWLSPFVNSYTDRLKTNINSSVFDQISYQVNKLILLFDTPQQISAISFYNYSKTPVRGAKGM</sequence>
<evidence type="ECO:0000313" key="2">
    <source>
        <dbReference type="EMBL" id="CAK94422.1"/>
    </source>
</evidence>
<dbReference type="InParanoid" id="A0EGI1"/>
<evidence type="ECO:0000313" key="3">
    <source>
        <dbReference type="Proteomes" id="UP000000600"/>
    </source>
</evidence>
<dbReference type="Pfam" id="PF14652">
    <property type="entry name" value="DUF4457"/>
    <property type="match status" value="1"/>
</dbReference>
<dbReference type="AlphaFoldDB" id="A0EGI1"/>
<accession>A0EGI1</accession>
<name>A0EGI1_PARTE</name>
<gene>
    <name evidence="2" type="ORF">GSPATT00026746001</name>
</gene>
<protein>
    <recommendedName>
        <fullName evidence="1">KATNIP domain-containing protein</fullName>
    </recommendedName>
</protein>
<dbReference type="InterPro" id="IPR027859">
    <property type="entry name" value="KATNIP_dom"/>
</dbReference>
<dbReference type="EMBL" id="CT868677">
    <property type="protein sequence ID" value="CAK94422.1"/>
    <property type="molecule type" value="Genomic_DNA"/>
</dbReference>
<proteinExistence type="predicted"/>
<dbReference type="RefSeq" id="XP_001461795.1">
    <property type="nucleotide sequence ID" value="XM_001461758.1"/>
</dbReference>
<dbReference type="PANTHER" id="PTHR21534:SF0">
    <property type="entry name" value="KATANIN-INTERACTING PROTEIN"/>
    <property type="match status" value="1"/>
</dbReference>
<evidence type="ECO:0000259" key="1">
    <source>
        <dbReference type="Pfam" id="PF14652"/>
    </source>
</evidence>
<dbReference type="STRING" id="5888.A0EGI1"/>